<sequence>MSVWQAIILAIVEGLTEFLPISSTGHMIIASSLMGINELPITKIFTVNIQFGAILSVVVLYWRRFLQSTDFYFKLLIAFVPAALLGFLFNDIIDSMLESVLITAIMLLVGGVVLLFVDKWFRHANSEKVTYKNAFLIGLAQCLAMIPGVSRSAASIVGGLAQGVDRKTAAEFSFFLAVPTMLAAGTYKLLTDLLGLEISDLLSFDLVKIQNSFKVITSDDLQLLLVGNFVAFIVAMIAIRFFISFLTKYGFKLFGYYRIALGIALLALLAMGVDLRV</sequence>
<evidence type="ECO:0000256" key="2">
    <source>
        <dbReference type="ARBA" id="ARBA00010621"/>
    </source>
</evidence>
<evidence type="ECO:0000256" key="11">
    <source>
        <dbReference type="ARBA" id="ARBA00032707"/>
    </source>
</evidence>
<comment type="similarity">
    <text evidence="2 14">Belongs to the UppP family.</text>
</comment>
<proteinExistence type="inferred from homology"/>
<keyword evidence="8 14" id="KW-1133">Transmembrane helix</keyword>
<keyword evidence="14" id="KW-0573">Peptidoglycan synthesis</keyword>
<gene>
    <name evidence="14" type="primary">uppP</name>
    <name evidence="15" type="ORF">SAMN05421739_101447</name>
</gene>
<keyword evidence="14" id="KW-0961">Cell wall biogenesis/degradation</keyword>
<comment type="catalytic activity">
    <reaction evidence="13 14">
        <text>di-trans,octa-cis-undecaprenyl diphosphate + H2O = di-trans,octa-cis-undecaprenyl phosphate + phosphate + H(+)</text>
        <dbReference type="Rhea" id="RHEA:28094"/>
        <dbReference type="ChEBI" id="CHEBI:15377"/>
        <dbReference type="ChEBI" id="CHEBI:15378"/>
        <dbReference type="ChEBI" id="CHEBI:43474"/>
        <dbReference type="ChEBI" id="CHEBI:58405"/>
        <dbReference type="ChEBI" id="CHEBI:60392"/>
        <dbReference type="EC" id="3.6.1.27"/>
    </reaction>
</comment>
<feature type="transmembrane region" description="Helical" evidence="14">
    <location>
        <begin position="255"/>
        <end position="275"/>
    </location>
</feature>
<evidence type="ECO:0000256" key="4">
    <source>
        <dbReference type="ARBA" id="ARBA00021581"/>
    </source>
</evidence>
<dbReference type="GO" id="GO:0009252">
    <property type="term" value="P:peptidoglycan biosynthetic process"/>
    <property type="evidence" value="ECO:0007669"/>
    <property type="project" value="UniProtKB-KW"/>
</dbReference>
<evidence type="ECO:0000256" key="13">
    <source>
        <dbReference type="ARBA" id="ARBA00047594"/>
    </source>
</evidence>
<evidence type="ECO:0000256" key="14">
    <source>
        <dbReference type="HAMAP-Rule" id="MF_01006"/>
    </source>
</evidence>
<evidence type="ECO:0000256" key="7">
    <source>
        <dbReference type="ARBA" id="ARBA00022801"/>
    </source>
</evidence>
<dbReference type="InterPro" id="IPR003824">
    <property type="entry name" value="UppP"/>
</dbReference>
<dbReference type="Pfam" id="PF02673">
    <property type="entry name" value="BacA"/>
    <property type="match status" value="1"/>
</dbReference>
<feature type="transmembrane region" description="Helical" evidence="14">
    <location>
        <begin position="223"/>
        <end position="243"/>
    </location>
</feature>
<dbReference type="EC" id="3.6.1.27" evidence="3 14"/>
<dbReference type="GO" id="GO:0050380">
    <property type="term" value="F:undecaprenyl-diphosphatase activity"/>
    <property type="evidence" value="ECO:0007669"/>
    <property type="project" value="UniProtKB-UniRule"/>
</dbReference>
<evidence type="ECO:0000313" key="15">
    <source>
        <dbReference type="EMBL" id="SFF94017.1"/>
    </source>
</evidence>
<feature type="transmembrane region" description="Helical" evidence="14">
    <location>
        <begin position="41"/>
        <end position="62"/>
    </location>
</feature>
<evidence type="ECO:0000256" key="5">
    <source>
        <dbReference type="ARBA" id="ARBA00022475"/>
    </source>
</evidence>
<comment type="subcellular location">
    <subcellularLocation>
        <location evidence="1 14">Cell membrane</location>
        <topology evidence="1 14">Multi-pass membrane protein</topology>
    </subcellularLocation>
</comment>
<dbReference type="GO" id="GO:0071555">
    <property type="term" value="P:cell wall organization"/>
    <property type="evidence" value="ECO:0007669"/>
    <property type="project" value="UniProtKB-KW"/>
</dbReference>
<dbReference type="AlphaFoldDB" id="A0A1I2MX18"/>
<dbReference type="OrthoDB" id="9808289at2"/>
<evidence type="ECO:0000256" key="8">
    <source>
        <dbReference type="ARBA" id="ARBA00022989"/>
    </source>
</evidence>
<comment type="miscellaneous">
    <text evidence="14">Bacitracin is thought to be involved in the inhibition of peptidoglycan synthesis by sequestering undecaprenyl diphosphate, thereby reducing the pool of lipid carrier available.</text>
</comment>
<dbReference type="Proteomes" id="UP000198724">
    <property type="component" value="Unassembled WGS sequence"/>
</dbReference>
<comment type="function">
    <text evidence="14">Catalyzes the dephosphorylation of undecaprenyl diphosphate (UPP). Confers resistance to bacitracin.</text>
</comment>
<name>A0A1I2MX18_9BACT</name>
<feature type="transmembrane region" description="Helical" evidence="14">
    <location>
        <begin position="95"/>
        <end position="117"/>
    </location>
</feature>
<dbReference type="GO" id="GO:0046677">
    <property type="term" value="P:response to antibiotic"/>
    <property type="evidence" value="ECO:0007669"/>
    <property type="project" value="UniProtKB-UniRule"/>
</dbReference>
<feature type="transmembrane region" description="Helical" evidence="14">
    <location>
        <begin position="169"/>
        <end position="190"/>
    </location>
</feature>
<evidence type="ECO:0000313" key="16">
    <source>
        <dbReference type="Proteomes" id="UP000198724"/>
    </source>
</evidence>
<dbReference type="EMBL" id="FOOT01000001">
    <property type="protein sequence ID" value="SFF94017.1"/>
    <property type="molecule type" value="Genomic_DNA"/>
</dbReference>
<accession>A0A1I2MX18</accession>
<protein>
    <recommendedName>
        <fullName evidence="4 14">Undecaprenyl-diphosphatase</fullName>
        <ecNumber evidence="3 14">3.6.1.27</ecNumber>
    </recommendedName>
    <alternativeName>
        <fullName evidence="12 14">Bacitracin resistance protein</fullName>
    </alternativeName>
    <alternativeName>
        <fullName evidence="11 14">Undecaprenyl pyrophosphate phosphatase</fullName>
    </alternativeName>
</protein>
<keyword evidence="7 14" id="KW-0378">Hydrolase</keyword>
<dbReference type="PANTHER" id="PTHR30622:SF3">
    <property type="entry name" value="UNDECAPRENYL-DIPHOSPHATASE"/>
    <property type="match status" value="1"/>
</dbReference>
<evidence type="ECO:0000256" key="12">
    <source>
        <dbReference type="ARBA" id="ARBA00032932"/>
    </source>
</evidence>
<organism evidence="15 16">
    <name type="scientific">Pontibacter chinhatensis</name>
    <dbReference type="NCBI Taxonomy" id="1436961"/>
    <lineage>
        <taxon>Bacteria</taxon>
        <taxon>Pseudomonadati</taxon>
        <taxon>Bacteroidota</taxon>
        <taxon>Cytophagia</taxon>
        <taxon>Cytophagales</taxon>
        <taxon>Hymenobacteraceae</taxon>
        <taxon>Pontibacter</taxon>
    </lineage>
</organism>
<dbReference type="GO" id="GO:0008360">
    <property type="term" value="P:regulation of cell shape"/>
    <property type="evidence" value="ECO:0007669"/>
    <property type="project" value="UniProtKB-KW"/>
</dbReference>
<dbReference type="RefSeq" id="WP_092098587.1">
    <property type="nucleotide sequence ID" value="NZ_FOOT01000001.1"/>
</dbReference>
<keyword evidence="10 14" id="KW-0046">Antibiotic resistance</keyword>
<keyword evidence="16" id="KW-1185">Reference proteome</keyword>
<keyword evidence="6 14" id="KW-0812">Transmembrane</keyword>
<keyword evidence="5 14" id="KW-1003">Cell membrane</keyword>
<keyword evidence="14" id="KW-0133">Cell shape</keyword>
<reference evidence="16" key="1">
    <citation type="submission" date="2016-10" db="EMBL/GenBank/DDBJ databases">
        <authorList>
            <person name="Varghese N."/>
            <person name="Submissions S."/>
        </authorList>
    </citation>
    <scope>NUCLEOTIDE SEQUENCE [LARGE SCALE GENOMIC DNA]</scope>
    <source>
        <strain evidence="16">LP51</strain>
    </source>
</reference>
<dbReference type="PANTHER" id="PTHR30622">
    <property type="entry name" value="UNDECAPRENYL-DIPHOSPHATASE"/>
    <property type="match status" value="1"/>
</dbReference>
<evidence type="ECO:0000256" key="3">
    <source>
        <dbReference type="ARBA" id="ARBA00012374"/>
    </source>
</evidence>
<feature type="transmembrane region" description="Helical" evidence="14">
    <location>
        <begin position="71"/>
        <end position="89"/>
    </location>
</feature>
<feature type="transmembrane region" description="Helical" evidence="14">
    <location>
        <begin position="7"/>
        <end position="29"/>
    </location>
</feature>
<evidence type="ECO:0000256" key="1">
    <source>
        <dbReference type="ARBA" id="ARBA00004651"/>
    </source>
</evidence>
<keyword evidence="9 14" id="KW-0472">Membrane</keyword>
<dbReference type="STRING" id="1436961.SAMN05421739_101447"/>
<dbReference type="GO" id="GO:0005886">
    <property type="term" value="C:plasma membrane"/>
    <property type="evidence" value="ECO:0007669"/>
    <property type="project" value="UniProtKB-SubCell"/>
</dbReference>
<evidence type="ECO:0000256" key="10">
    <source>
        <dbReference type="ARBA" id="ARBA00023251"/>
    </source>
</evidence>
<evidence type="ECO:0000256" key="9">
    <source>
        <dbReference type="ARBA" id="ARBA00023136"/>
    </source>
</evidence>
<dbReference type="HAMAP" id="MF_01006">
    <property type="entry name" value="Undec_diphosphatase"/>
    <property type="match status" value="1"/>
</dbReference>
<evidence type="ECO:0000256" key="6">
    <source>
        <dbReference type="ARBA" id="ARBA00022692"/>
    </source>
</evidence>